<keyword evidence="3 6" id="KW-0812">Transmembrane</keyword>
<dbReference type="InterPro" id="IPR026265">
    <property type="entry name" value="LptC"/>
</dbReference>
<organism evidence="7">
    <name type="scientific">uncultured Desulfobacterium sp</name>
    <dbReference type="NCBI Taxonomy" id="201089"/>
    <lineage>
        <taxon>Bacteria</taxon>
        <taxon>Pseudomonadati</taxon>
        <taxon>Thermodesulfobacteriota</taxon>
        <taxon>Desulfobacteria</taxon>
        <taxon>Desulfobacterales</taxon>
        <taxon>Desulfobacteriaceae</taxon>
        <taxon>Desulfobacterium</taxon>
        <taxon>environmental samples</taxon>
    </lineage>
</organism>
<evidence type="ECO:0000256" key="3">
    <source>
        <dbReference type="ARBA" id="ARBA00022692"/>
    </source>
</evidence>
<dbReference type="GO" id="GO:0015221">
    <property type="term" value="F:lipopolysaccharide transmembrane transporter activity"/>
    <property type="evidence" value="ECO:0007669"/>
    <property type="project" value="InterPro"/>
</dbReference>
<dbReference type="NCBIfam" id="TIGR04409">
    <property type="entry name" value="LptC_YrbK"/>
    <property type="match status" value="1"/>
</dbReference>
<dbReference type="PANTHER" id="PTHR37481:SF1">
    <property type="entry name" value="LIPOPOLYSACCHARIDE EXPORT SYSTEM PROTEIN LPTC"/>
    <property type="match status" value="1"/>
</dbReference>
<keyword evidence="1" id="KW-1003">Cell membrane</keyword>
<dbReference type="EMBL" id="OJIN01000050">
    <property type="protein sequence ID" value="SPD72631.1"/>
    <property type="molecule type" value="Genomic_DNA"/>
</dbReference>
<gene>
    <name evidence="7" type="ORF">PITCH_A1430015</name>
</gene>
<dbReference type="InterPro" id="IPR010664">
    <property type="entry name" value="LipoPS_assembly_LptC-rel"/>
</dbReference>
<feature type="transmembrane region" description="Helical" evidence="6">
    <location>
        <begin position="9"/>
        <end position="26"/>
    </location>
</feature>
<evidence type="ECO:0000256" key="2">
    <source>
        <dbReference type="ARBA" id="ARBA00022519"/>
    </source>
</evidence>
<evidence type="ECO:0000256" key="4">
    <source>
        <dbReference type="ARBA" id="ARBA00022989"/>
    </source>
</evidence>
<dbReference type="PANTHER" id="PTHR37481">
    <property type="entry name" value="LIPOPOLYSACCHARIDE EXPORT SYSTEM PROTEIN LPTC"/>
    <property type="match status" value="1"/>
</dbReference>
<proteinExistence type="predicted"/>
<dbReference type="AlphaFoldDB" id="A0A445MTD6"/>
<dbReference type="Gene3D" id="2.60.450.10">
    <property type="entry name" value="Lipopolysaccharide (LPS) transport protein A like domain"/>
    <property type="match status" value="1"/>
</dbReference>
<evidence type="ECO:0000256" key="6">
    <source>
        <dbReference type="SAM" id="Phobius"/>
    </source>
</evidence>
<dbReference type="GO" id="GO:0005886">
    <property type="term" value="C:plasma membrane"/>
    <property type="evidence" value="ECO:0007669"/>
    <property type="project" value="InterPro"/>
</dbReference>
<reference evidence="7" key="1">
    <citation type="submission" date="2018-01" db="EMBL/GenBank/DDBJ databases">
        <authorList>
            <person name="Regsiter A."/>
            <person name="William W."/>
        </authorList>
    </citation>
    <scope>NUCLEOTIDE SEQUENCE</scope>
    <source>
        <strain evidence="7">TRIP AH-1</strain>
    </source>
</reference>
<keyword evidence="2" id="KW-0997">Cell inner membrane</keyword>
<dbReference type="GO" id="GO:0030288">
    <property type="term" value="C:outer membrane-bounded periplasmic space"/>
    <property type="evidence" value="ECO:0007669"/>
    <property type="project" value="TreeGrafter"/>
</dbReference>
<name>A0A445MTD6_9BACT</name>
<evidence type="ECO:0000256" key="1">
    <source>
        <dbReference type="ARBA" id="ARBA00022475"/>
    </source>
</evidence>
<dbReference type="GO" id="GO:0017089">
    <property type="term" value="F:glycolipid transfer activity"/>
    <property type="evidence" value="ECO:0007669"/>
    <property type="project" value="TreeGrafter"/>
</dbReference>
<evidence type="ECO:0000313" key="7">
    <source>
        <dbReference type="EMBL" id="SPD72631.1"/>
    </source>
</evidence>
<keyword evidence="4 6" id="KW-1133">Transmembrane helix</keyword>
<accession>A0A445MTD6</accession>
<evidence type="ECO:0000256" key="5">
    <source>
        <dbReference type="ARBA" id="ARBA00023136"/>
    </source>
</evidence>
<evidence type="ECO:0008006" key="8">
    <source>
        <dbReference type="Google" id="ProtNLM"/>
    </source>
</evidence>
<protein>
    <recommendedName>
        <fullName evidence="8">LPS export ABC transporter periplasmic protein LptC</fullName>
    </recommendedName>
</protein>
<sequence length="189" mass="20941">MRILLKRHWPLFVLAILLAVVSFYLLRSGKGRGNASVGEIITGDGLILKDIHYAQDDPDKGMLWSLDAQEMKSSGDKKSISFKGFRMKMQPKDGEPAELTGGSGDYSRDSGEINLWGNLDAVYGNQFRVRADHLLILEKKEEMTSDKAVKMTGPGFSVEGQGLFVDFRDENLKILSNVTATIENEAVSK</sequence>
<dbReference type="Pfam" id="PF06835">
    <property type="entry name" value="LptC"/>
    <property type="match status" value="1"/>
</dbReference>
<dbReference type="InterPro" id="IPR052363">
    <property type="entry name" value="LPS_export_LptC"/>
</dbReference>
<keyword evidence="5 6" id="KW-0472">Membrane</keyword>